<reference evidence="3 4" key="1">
    <citation type="submission" date="2017-06" db="EMBL/GenBank/DDBJ databases">
        <authorList>
            <person name="Kim H.J."/>
            <person name="Triplett B.A."/>
        </authorList>
    </citation>
    <scope>NUCLEOTIDE SEQUENCE [LARGE SCALE GENOMIC DNA]</scope>
    <source>
        <strain evidence="3 4">DSM 18704</strain>
    </source>
</reference>
<evidence type="ECO:0000313" key="3">
    <source>
        <dbReference type="EMBL" id="SNT43264.1"/>
    </source>
</evidence>
<evidence type="ECO:0000313" key="4">
    <source>
        <dbReference type="Proteomes" id="UP000198356"/>
    </source>
</evidence>
<organism evidence="3 4">
    <name type="scientific">Granulicella rosea</name>
    <dbReference type="NCBI Taxonomy" id="474952"/>
    <lineage>
        <taxon>Bacteria</taxon>
        <taxon>Pseudomonadati</taxon>
        <taxon>Acidobacteriota</taxon>
        <taxon>Terriglobia</taxon>
        <taxon>Terriglobales</taxon>
        <taxon>Acidobacteriaceae</taxon>
        <taxon>Granulicella</taxon>
    </lineage>
</organism>
<protein>
    <submittedName>
        <fullName evidence="3">Putative colanic acid biosynthesis glycosyltransferase</fullName>
    </submittedName>
</protein>
<dbReference type="InterPro" id="IPR028098">
    <property type="entry name" value="Glyco_trans_4-like_N"/>
</dbReference>
<sequence>MKILLLNIRASQGGAGRVALDLHKRLRGAGVDSRLLYGYGSGVTNDPAVAGDPNIQRLATKATVMTNYISHTLLGYDMVTSSPALLESAIQAADIVHVHAPHHYYLNWSHLVDLVVRHRKPIVLTAHDWWFITGRCGLLAGCTGWERGCGECGQLRFNDLKTVFDISRLRRKQKLAAIARLPAPRFLCPAEHLAGNYRSVLPNTSIQVVPNSIDAEFEAALEEETLNRDTVAARRGFLFSAADLNSVVKVDHALVEKLANRPEIPLILAGRNNPFHYSNVEELGEVRARQEMVKILLRARALVFCSTSDNAPLTVIEALTAGCHVLAYNSPATDEILAKVGGRTLPDRQAMADVIANDKIEELYGGMDSIELSRRALAIFSGKTMADTHIQLYREMLPTAS</sequence>
<dbReference type="Gene3D" id="3.40.50.2000">
    <property type="entry name" value="Glycogen Phosphorylase B"/>
    <property type="match status" value="2"/>
</dbReference>
<dbReference type="OrthoDB" id="9795068at2"/>
<dbReference type="AlphaFoldDB" id="A0A239MMD2"/>
<proteinExistence type="predicted"/>
<dbReference type="Pfam" id="PF00534">
    <property type="entry name" value="Glycos_transf_1"/>
    <property type="match status" value="1"/>
</dbReference>
<dbReference type="GO" id="GO:0016757">
    <property type="term" value="F:glycosyltransferase activity"/>
    <property type="evidence" value="ECO:0007669"/>
    <property type="project" value="InterPro"/>
</dbReference>
<feature type="domain" description="Glycosyltransferase subfamily 4-like N-terminal" evidence="2">
    <location>
        <begin position="13"/>
        <end position="216"/>
    </location>
</feature>
<dbReference type="EMBL" id="FZOU01000015">
    <property type="protein sequence ID" value="SNT43264.1"/>
    <property type="molecule type" value="Genomic_DNA"/>
</dbReference>
<dbReference type="RefSeq" id="WP_142988472.1">
    <property type="nucleotide sequence ID" value="NZ_FZOU01000015.1"/>
</dbReference>
<dbReference type="Proteomes" id="UP000198356">
    <property type="component" value="Unassembled WGS sequence"/>
</dbReference>
<evidence type="ECO:0000259" key="2">
    <source>
        <dbReference type="Pfam" id="PF13439"/>
    </source>
</evidence>
<keyword evidence="3" id="KW-0808">Transferase</keyword>
<accession>A0A239MMD2</accession>
<dbReference type="SUPFAM" id="SSF53756">
    <property type="entry name" value="UDP-Glycosyltransferase/glycogen phosphorylase"/>
    <property type="match status" value="1"/>
</dbReference>
<feature type="domain" description="Glycosyl transferase family 1" evidence="1">
    <location>
        <begin position="279"/>
        <end position="339"/>
    </location>
</feature>
<gene>
    <name evidence="3" type="ORF">SAMN05421770_11526</name>
</gene>
<evidence type="ECO:0000259" key="1">
    <source>
        <dbReference type="Pfam" id="PF00534"/>
    </source>
</evidence>
<keyword evidence="4" id="KW-1185">Reference proteome</keyword>
<dbReference type="Pfam" id="PF13439">
    <property type="entry name" value="Glyco_transf_4"/>
    <property type="match status" value="1"/>
</dbReference>
<name>A0A239MMD2_9BACT</name>
<dbReference type="InterPro" id="IPR001296">
    <property type="entry name" value="Glyco_trans_1"/>
</dbReference>
<dbReference type="PANTHER" id="PTHR12526:SF626">
    <property type="entry name" value="GLL4300 PROTEIN"/>
    <property type="match status" value="1"/>
</dbReference>
<dbReference type="PANTHER" id="PTHR12526">
    <property type="entry name" value="GLYCOSYLTRANSFERASE"/>
    <property type="match status" value="1"/>
</dbReference>